<evidence type="ECO:0000313" key="8">
    <source>
        <dbReference type="Proteomes" id="UP000472335"/>
    </source>
</evidence>
<keyword evidence="2 7" id="KW-0418">Kinase</keyword>
<keyword evidence="5" id="KW-1133">Transmembrane helix</keyword>
<feature type="transmembrane region" description="Helical" evidence="5">
    <location>
        <begin position="115"/>
        <end position="132"/>
    </location>
</feature>
<keyword evidence="5" id="KW-0472">Membrane</keyword>
<evidence type="ECO:0000256" key="4">
    <source>
        <dbReference type="SAM" id="MobiDB-lite"/>
    </source>
</evidence>
<dbReference type="InterPro" id="IPR011712">
    <property type="entry name" value="Sig_transdc_His_kin_sub3_dim/P"/>
</dbReference>
<evidence type="ECO:0000256" key="5">
    <source>
        <dbReference type="SAM" id="Phobius"/>
    </source>
</evidence>
<name>A0A6G4V704_9ACTN</name>
<evidence type="ECO:0000256" key="2">
    <source>
        <dbReference type="ARBA" id="ARBA00022777"/>
    </source>
</evidence>
<feature type="region of interest" description="Disordered" evidence="4">
    <location>
        <begin position="1"/>
        <end position="53"/>
    </location>
</feature>
<feature type="domain" description="Histidine kinase/HSP90-like ATPase" evidence="6">
    <location>
        <begin position="375"/>
        <end position="482"/>
    </location>
</feature>
<dbReference type="RefSeq" id="WP_165261272.1">
    <property type="nucleotide sequence ID" value="NZ_JAAKZY010000060.1"/>
</dbReference>
<organism evidence="7 8">
    <name type="scientific">Streptomyces scabichelini</name>
    <dbReference type="NCBI Taxonomy" id="2711217"/>
    <lineage>
        <taxon>Bacteria</taxon>
        <taxon>Bacillati</taxon>
        <taxon>Actinomycetota</taxon>
        <taxon>Actinomycetes</taxon>
        <taxon>Kitasatosporales</taxon>
        <taxon>Streptomycetaceae</taxon>
        <taxon>Streptomyces</taxon>
    </lineage>
</organism>
<keyword evidence="3" id="KW-0902">Two-component regulatory system</keyword>
<feature type="transmembrane region" description="Helical" evidence="5">
    <location>
        <begin position="90"/>
        <end position="109"/>
    </location>
</feature>
<sequence>MAGLWKQSSAGAPHQGRGERRDKPQRTGTVRTALPRQGRGERRDKPQRTRSVQTVPLAKRAAGYFAEDAAAPGSLRLQLNALQALCRQAFAVRLTLIAIGAPFAMANATDGPPRYGVLAAAVLGVMGSYAMLRDWDRFAPRLLAHPTLMAVDLVFGAVLLLTASPASPLAYAAVCTPLLSGLLYGWRGSGIFTGLQLVVLLTVFRAWEHRPGAGASTLLVAGFCIAAGIIGVTLRNLMFHFGTASQALAEANSRLAVAEAVESERARLAREMHDSVAKTLHGLSLAAEALAVSADHDTDPRVLKDQATAVASAARRAAAESRDVLTDLRHHTALSSPPTDLRTELTSRVEDFESRTGTKATLAYRAAPTLVLPPGAADQLLAILSEALENTHRHARDATAVEVTLEAESESESDNTSTLHLTVRDDGTGTSVSLDDVQHLTKSGHFGLLGMLERATSIGAGIQLHRGEHGGTEVKVDLPLGTSGTPLPPLPSHTPQEEAAHA</sequence>
<dbReference type="AlphaFoldDB" id="A0A6G4V704"/>
<accession>A0A6G4V704</accession>
<dbReference type="InterPro" id="IPR036890">
    <property type="entry name" value="HATPase_C_sf"/>
</dbReference>
<dbReference type="InterPro" id="IPR003594">
    <property type="entry name" value="HATPase_dom"/>
</dbReference>
<dbReference type="GO" id="GO:0000155">
    <property type="term" value="F:phosphorelay sensor kinase activity"/>
    <property type="evidence" value="ECO:0007669"/>
    <property type="project" value="InterPro"/>
</dbReference>
<feature type="compositionally biased region" description="Basic and acidic residues" evidence="4">
    <location>
        <begin position="38"/>
        <end position="47"/>
    </location>
</feature>
<keyword evidence="5" id="KW-0812">Transmembrane</keyword>
<evidence type="ECO:0000256" key="3">
    <source>
        <dbReference type="ARBA" id="ARBA00023012"/>
    </source>
</evidence>
<feature type="region of interest" description="Disordered" evidence="4">
    <location>
        <begin position="479"/>
        <end position="502"/>
    </location>
</feature>
<dbReference type="PANTHER" id="PTHR24421:SF61">
    <property type="entry name" value="OXYGEN SENSOR HISTIDINE KINASE NREB"/>
    <property type="match status" value="1"/>
</dbReference>
<dbReference type="SMART" id="SM00387">
    <property type="entry name" value="HATPase_c"/>
    <property type="match status" value="1"/>
</dbReference>
<dbReference type="CDD" id="cd16917">
    <property type="entry name" value="HATPase_UhpB-NarQ-NarX-like"/>
    <property type="match status" value="1"/>
</dbReference>
<keyword evidence="1" id="KW-0808">Transferase</keyword>
<dbReference type="Gene3D" id="1.20.5.1930">
    <property type="match status" value="1"/>
</dbReference>
<dbReference type="GO" id="GO:0046983">
    <property type="term" value="F:protein dimerization activity"/>
    <property type="evidence" value="ECO:0007669"/>
    <property type="project" value="InterPro"/>
</dbReference>
<reference evidence="7 8" key="1">
    <citation type="submission" date="2020-02" db="EMBL/GenBank/DDBJ databases">
        <title>Whole-genome analyses of novel actinobacteria.</title>
        <authorList>
            <person name="Sahin N."/>
            <person name="Gencbay T."/>
        </authorList>
    </citation>
    <scope>NUCLEOTIDE SEQUENCE [LARGE SCALE GENOMIC DNA]</scope>
    <source>
        <strain evidence="7 8">HC44</strain>
    </source>
</reference>
<dbReference type="Pfam" id="PF02518">
    <property type="entry name" value="HATPase_c"/>
    <property type="match status" value="1"/>
</dbReference>
<dbReference type="EMBL" id="JAAKZY010000060">
    <property type="protein sequence ID" value="NGO09872.1"/>
    <property type="molecule type" value="Genomic_DNA"/>
</dbReference>
<feature type="compositionally biased region" description="Basic and acidic residues" evidence="4">
    <location>
        <begin position="16"/>
        <end position="25"/>
    </location>
</feature>
<keyword evidence="8" id="KW-1185">Reference proteome</keyword>
<evidence type="ECO:0000256" key="1">
    <source>
        <dbReference type="ARBA" id="ARBA00022679"/>
    </source>
</evidence>
<dbReference type="Pfam" id="PF07730">
    <property type="entry name" value="HisKA_3"/>
    <property type="match status" value="1"/>
</dbReference>
<gene>
    <name evidence="7" type="ORF">G5C60_20255</name>
</gene>
<dbReference type="SUPFAM" id="SSF55874">
    <property type="entry name" value="ATPase domain of HSP90 chaperone/DNA topoisomerase II/histidine kinase"/>
    <property type="match status" value="1"/>
</dbReference>
<feature type="transmembrane region" description="Helical" evidence="5">
    <location>
        <begin position="213"/>
        <end position="234"/>
    </location>
</feature>
<feature type="compositionally biased region" description="Polar residues" evidence="4">
    <location>
        <begin position="1"/>
        <end position="10"/>
    </location>
</feature>
<comment type="caution">
    <text evidence="7">The sequence shown here is derived from an EMBL/GenBank/DDBJ whole genome shotgun (WGS) entry which is preliminary data.</text>
</comment>
<proteinExistence type="predicted"/>
<evidence type="ECO:0000313" key="7">
    <source>
        <dbReference type="EMBL" id="NGO09872.1"/>
    </source>
</evidence>
<protein>
    <submittedName>
        <fullName evidence="7">Two-component sensor histidine kinase</fullName>
    </submittedName>
</protein>
<feature type="transmembrane region" description="Helical" evidence="5">
    <location>
        <begin position="191"/>
        <end position="207"/>
    </location>
</feature>
<dbReference type="GO" id="GO:0016020">
    <property type="term" value="C:membrane"/>
    <property type="evidence" value="ECO:0007669"/>
    <property type="project" value="InterPro"/>
</dbReference>
<dbReference type="Proteomes" id="UP000472335">
    <property type="component" value="Unassembled WGS sequence"/>
</dbReference>
<dbReference type="PANTHER" id="PTHR24421">
    <property type="entry name" value="NITRATE/NITRITE SENSOR PROTEIN NARX-RELATED"/>
    <property type="match status" value="1"/>
</dbReference>
<evidence type="ECO:0000259" key="6">
    <source>
        <dbReference type="SMART" id="SM00387"/>
    </source>
</evidence>
<dbReference type="Gene3D" id="3.30.565.10">
    <property type="entry name" value="Histidine kinase-like ATPase, C-terminal domain"/>
    <property type="match status" value="1"/>
</dbReference>
<dbReference type="InterPro" id="IPR050482">
    <property type="entry name" value="Sensor_HK_TwoCompSys"/>
</dbReference>